<keyword evidence="3" id="KW-0804">Transcription</keyword>
<dbReference type="PANTHER" id="PTHR33204:SF29">
    <property type="entry name" value="TRANSCRIPTIONAL REGULATOR"/>
    <property type="match status" value="1"/>
</dbReference>
<name>A0ABR9XK82_9SPHI</name>
<evidence type="ECO:0000256" key="2">
    <source>
        <dbReference type="ARBA" id="ARBA00023125"/>
    </source>
</evidence>
<feature type="domain" description="HTH hxlR-type" evidence="4">
    <location>
        <begin position="19"/>
        <end position="118"/>
    </location>
</feature>
<dbReference type="InterPro" id="IPR036390">
    <property type="entry name" value="WH_DNA-bd_sf"/>
</dbReference>
<dbReference type="EMBL" id="JADFFM010000002">
    <property type="protein sequence ID" value="MBE9667802.1"/>
    <property type="molecule type" value="Genomic_DNA"/>
</dbReference>
<evidence type="ECO:0000256" key="1">
    <source>
        <dbReference type="ARBA" id="ARBA00023015"/>
    </source>
</evidence>
<accession>A0ABR9XK82</accession>
<dbReference type="Pfam" id="PF01638">
    <property type="entry name" value="HxlR"/>
    <property type="match status" value="1"/>
</dbReference>
<evidence type="ECO:0000313" key="5">
    <source>
        <dbReference type="EMBL" id="MBE9667802.1"/>
    </source>
</evidence>
<dbReference type="PROSITE" id="PS51118">
    <property type="entry name" value="HTH_HXLR"/>
    <property type="match status" value="1"/>
</dbReference>
<dbReference type="Proteomes" id="UP000632774">
    <property type="component" value="Unassembled WGS sequence"/>
</dbReference>
<dbReference type="SUPFAM" id="SSF46785">
    <property type="entry name" value="Winged helix' DNA-binding domain"/>
    <property type="match status" value="1"/>
</dbReference>
<organism evidence="5 6">
    <name type="scientific">Mucilaginibacter boryungensis</name>
    <dbReference type="NCBI Taxonomy" id="768480"/>
    <lineage>
        <taxon>Bacteria</taxon>
        <taxon>Pseudomonadati</taxon>
        <taxon>Bacteroidota</taxon>
        <taxon>Sphingobacteriia</taxon>
        <taxon>Sphingobacteriales</taxon>
        <taxon>Sphingobacteriaceae</taxon>
        <taxon>Mucilaginibacter</taxon>
    </lineage>
</organism>
<comment type="caution">
    <text evidence="5">The sequence shown here is derived from an EMBL/GenBank/DDBJ whole genome shotgun (WGS) entry which is preliminary data.</text>
</comment>
<keyword evidence="1" id="KW-0805">Transcription regulation</keyword>
<dbReference type="InterPro" id="IPR002577">
    <property type="entry name" value="HTH_HxlR"/>
</dbReference>
<proteinExistence type="predicted"/>
<dbReference type="PANTHER" id="PTHR33204">
    <property type="entry name" value="TRANSCRIPTIONAL REGULATOR, MARR FAMILY"/>
    <property type="match status" value="1"/>
</dbReference>
<dbReference type="Gene3D" id="1.10.10.10">
    <property type="entry name" value="Winged helix-like DNA-binding domain superfamily/Winged helix DNA-binding domain"/>
    <property type="match status" value="1"/>
</dbReference>
<gene>
    <name evidence="5" type="ORF">IRJ18_15620</name>
</gene>
<evidence type="ECO:0000259" key="4">
    <source>
        <dbReference type="PROSITE" id="PS51118"/>
    </source>
</evidence>
<keyword evidence="2" id="KW-0238">DNA-binding</keyword>
<dbReference type="RefSeq" id="WP_194107244.1">
    <property type="nucleotide sequence ID" value="NZ_JADFFM010000002.1"/>
</dbReference>
<sequence>MRKKESTDYANEQSLFELCERNSAISMISGRWKGQIVYYISQGNDRFHLLQQKLPNISETVLARQLKELETHAILVKREIPNTVPTGIKYILTNKGVDLVPILDSLCSWGKLYADGKAIVVPAENGATAIAKAVVEPIPY</sequence>
<evidence type="ECO:0000313" key="6">
    <source>
        <dbReference type="Proteomes" id="UP000632774"/>
    </source>
</evidence>
<keyword evidence="6" id="KW-1185">Reference proteome</keyword>
<protein>
    <submittedName>
        <fullName evidence="5">Helix-turn-helix transcriptional regulator</fullName>
    </submittedName>
</protein>
<dbReference type="InterPro" id="IPR036388">
    <property type="entry name" value="WH-like_DNA-bd_sf"/>
</dbReference>
<reference evidence="5 6" key="1">
    <citation type="submission" date="2020-10" db="EMBL/GenBank/DDBJ databases">
        <title>Mucilaginibacter mali sp. nov., isolated from rhizosphere soil of apple orchard.</title>
        <authorList>
            <person name="Lee J.-S."/>
            <person name="Kim H.S."/>
            <person name="Kim J.-S."/>
        </authorList>
    </citation>
    <scope>NUCLEOTIDE SEQUENCE [LARGE SCALE GENOMIC DNA]</scope>
    <source>
        <strain evidence="5 6">KCTC 23157</strain>
    </source>
</reference>
<evidence type="ECO:0000256" key="3">
    <source>
        <dbReference type="ARBA" id="ARBA00023163"/>
    </source>
</evidence>